<evidence type="ECO:0000313" key="2">
    <source>
        <dbReference type="EMBL" id="KAK9193725.1"/>
    </source>
</evidence>
<evidence type="ECO:0000256" key="1">
    <source>
        <dbReference type="SAM" id="MobiDB-lite"/>
    </source>
</evidence>
<organism evidence="2 3">
    <name type="scientific">Citrus x changshan-huyou</name>
    <dbReference type="NCBI Taxonomy" id="2935761"/>
    <lineage>
        <taxon>Eukaryota</taxon>
        <taxon>Viridiplantae</taxon>
        <taxon>Streptophyta</taxon>
        <taxon>Embryophyta</taxon>
        <taxon>Tracheophyta</taxon>
        <taxon>Spermatophyta</taxon>
        <taxon>Magnoliopsida</taxon>
        <taxon>eudicotyledons</taxon>
        <taxon>Gunneridae</taxon>
        <taxon>Pentapetalae</taxon>
        <taxon>rosids</taxon>
        <taxon>malvids</taxon>
        <taxon>Sapindales</taxon>
        <taxon>Rutaceae</taxon>
        <taxon>Aurantioideae</taxon>
        <taxon>Citrus</taxon>
    </lineage>
</organism>
<dbReference type="Proteomes" id="UP001428341">
    <property type="component" value="Unassembled WGS sequence"/>
</dbReference>
<gene>
    <name evidence="2" type="ORF">WN944_004422</name>
</gene>
<protein>
    <submittedName>
        <fullName evidence="2">Uncharacterized protein</fullName>
    </submittedName>
</protein>
<reference evidence="2 3" key="1">
    <citation type="submission" date="2024-05" db="EMBL/GenBank/DDBJ databases">
        <title>Haplotype-resolved chromosome-level genome assembly of Huyou (Citrus changshanensis).</title>
        <authorList>
            <person name="Miao C."/>
            <person name="Chen W."/>
            <person name="Wu Y."/>
            <person name="Wang L."/>
            <person name="Zhao S."/>
            <person name="Grierson D."/>
            <person name="Xu C."/>
            <person name="Chen K."/>
        </authorList>
    </citation>
    <scope>NUCLEOTIDE SEQUENCE [LARGE SCALE GENOMIC DNA]</scope>
    <source>
        <strain evidence="2">01-14</strain>
        <tissue evidence="2">Leaf</tissue>
    </source>
</reference>
<evidence type="ECO:0000313" key="3">
    <source>
        <dbReference type="Proteomes" id="UP001428341"/>
    </source>
</evidence>
<accession>A0AAP0QHS6</accession>
<sequence length="64" mass="7355">MAQKDLRGEEYRDSTEKGKILKKGKNIGTPLRLSKPNKYWVERSPKKGAYGVFVTNLDARIIYP</sequence>
<proteinExistence type="predicted"/>
<feature type="region of interest" description="Disordered" evidence="1">
    <location>
        <begin position="1"/>
        <end position="21"/>
    </location>
</feature>
<feature type="compositionally biased region" description="Basic and acidic residues" evidence="1">
    <location>
        <begin position="1"/>
        <end position="19"/>
    </location>
</feature>
<dbReference type="AlphaFoldDB" id="A0AAP0QHS6"/>
<name>A0AAP0QHS6_9ROSI</name>
<comment type="caution">
    <text evidence="2">The sequence shown here is derived from an EMBL/GenBank/DDBJ whole genome shotgun (WGS) entry which is preliminary data.</text>
</comment>
<dbReference type="EMBL" id="JBCGBO010000006">
    <property type="protein sequence ID" value="KAK9193725.1"/>
    <property type="molecule type" value="Genomic_DNA"/>
</dbReference>
<keyword evidence="3" id="KW-1185">Reference proteome</keyword>